<gene>
    <name evidence="3" type="ORF">JTE90_025709</name>
</gene>
<organism evidence="3 4">
    <name type="scientific">Oedothorax gibbosus</name>
    <dbReference type="NCBI Taxonomy" id="931172"/>
    <lineage>
        <taxon>Eukaryota</taxon>
        <taxon>Metazoa</taxon>
        <taxon>Ecdysozoa</taxon>
        <taxon>Arthropoda</taxon>
        <taxon>Chelicerata</taxon>
        <taxon>Arachnida</taxon>
        <taxon>Araneae</taxon>
        <taxon>Araneomorphae</taxon>
        <taxon>Entelegynae</taxon>
        <taxon>Araneoidea</taxon>
        <taxon>Linyphiidae</taxon>
        <taxon>Erigoninae</taxon>
        <taxon>Oedothorax</taxon>
    </lineage>
</organism>
<feature type="compositionally biased region" description="Polar residues" evidence="1">
    <location>
        <begin position="11"/>
        <end position="20"/>
    </location>
</feature>
<feature type="chain" id="PRO_5043686579" description="Transmembrane protein" evidence="2">
    <location>
        <begin position="39"/>
        <end position="109"/>
    </location>
</feature>
<reference evidence="3 4" key="1">
    <citation type="journal article" date="2022" name="Nat. Ecol. Evol.">
        <title>A masculinizing supergene underlies an exaggerated male reproductive morph in a spider.</title>
        <authorList>
            <person name="Hendrickx F."/>
            <person name="De Corte Z."/>
            <person name="Sonet G."/>
            <person name="Van Belleghem S.M."/>
            <person name="Kostlbacher S."/>
            <person name="Vangestel C."/>
        </authorList>
    </citation>
    <scope>NUCLEOTIDE SEQUENCE [LARGE SCALE GENOMIC DNA]</scope>
    <source>
        <strain evidence="3">W744_W776</strain>
    </source>
</reference>
<evidence type="ECO:0000256" key="1">
    <source>
        <dbReference type="SAM" id="MobiDB-lite"/>
    </source>
</evidence>
<sequence>MEEEQYRKKNITSSSKRTPTMQASHLIVLLCLVLPSSSFGCSNLMCSVVPATSFFCCVFQQMCCSVALEKLQSNKQPLVECNKQPSTPVPSTARSRPPYPFPFRYFAYK</sequence>
<name>A0AAV6UH89_9ARAC</name>
<dbReference type="EMBL" id="JAFNEN010000402">
    <property type="protein sequence ID" value="KAG8183825.1"/>
    <property type="molecule type" value="Genomic_DNA"/>
</dbReference>
<proteinExistence type="predicted"/>
<feature type="region of interest" description="Disordered" evidence="1">
    <location>
        <begin position="1"/>
        <end position="20"/>
    </location>
</feature>
<evidence type="ECO:0008006" key="5">
    <source>
        <dbReference type="Google" id="ProtNLM"/>
    </source>
</evidence>
<evidence type="ECO:0000313" key="4">
    <source>
        <dbReference type="Proteomes" id="UP000827092"/>
    </source>
</evidence>
<feature type="signal peptide" evidence="2">
    <location>
        <begin position="1"/>
        <end position="38"/>
    </location>
</feature>
<evidence type="ECO:0000313" key="3">
    <source>
        <dbReference type="EMBL" id="KAG8183825.1"/>
    </source>
</evidence>
<comment type="caution">
    <text evidence="3">The sequence shown here is derived from an EMBL/GenBank/DDBJ whole genome shotgun (WGS) entry which is preliminary data.</text>
</comment>
<accession>A0AAV6UH89</accession>
<evidence type="ECO:0000256" key="2">
    <source>
        <dbReference type="SAM" id="SignalP"/>
    </source>
</evidence>
<dbReference type="Proteomes" id="UP000827092">
    <property type="component" value="Unassembled WGS sequence"/>
</dbReference>
<keyword evidence="4" id="KW-1185">Reference proteome</keyword>
<protein>
    <recommendedName>
        <fullName evidence="5">Transmembrane protein</fullName>
    </recommendedName>
</protein>
<keyword evidence="2" id="KW-0732">Signal</keyword>
<dbReference type="AlphaFoldDB" id="A0AAV6UH89"/>